<protein>
    <submittedName>
        <fullName evidence="2">Uncharacterized protein</fullName>
    </submittedName>
</protein>
<keyword evidence="1" id="KW-0732">Signal</keyword>
<comment type="caution">
    <text evidence="2">The sequence shown here is derived from an EMBL/GenBank/DDBJ whole genome shotgun (WGS) entry which is preliminary data.</text>
</comment>
<accession>A0A8S9YWK0</accession>
<dbReference type="Proteomes" id="UP000822476">
    <property type="component" value="Unassembled WGS sequence"/>
</dbReference>
<evidence type="ECO:0000313" key="3">
    <source>
        <dbReference type="Proteomes" id="UP000822476"/>
    </source>
</evidence>
<dbReference type="EMBL" id="JTDE01001189">
    <property type="protein sequence ID" value="KAF7259469.1"/>
    <property type="molecule type" value="Genomic_DNA"/>
</dbReference>
<sequence length="156" mass="18303">MSLTRISVFLFELVLVVSCLKAFDSETFREYCIRYCTTEYDNCQRKCFRWENWWAYCFNTCRHARVRCVNVHCKGDLNTGSALIVSCPYPLQYVYSTEMVRWTVTSPIKAFCYSSYPVMLFKLFWTLQSRNGSNYTNVSVEVTPSYLTRSIVAILS</sequence>
<proteinExistence type="predicted"/>
<feature type="chain" id="PRO_5035720558" evidence="1">
    <location>
        <begin position="20"/>
        <end position="156"/>
    </location>
</feature>
<name>A0A8S9YWK0_9TREM</name>
<evidence type="ECO:0000313" key="2">
    <source>
        <dbReference type="EMBL" id="KAF7259469.1"/>
    </source>
</evidence>
<organism evidence="2 3">
    <name type="scientific">Paragonimus skrjabini miyazakii</name>
    <dbReference type="NCBI Taxonomy" id="59628"/>
    <lineage>
        <taxon>Eukaryota</taxon>
        <taxon>Metazoa</taxon>
        <taxon>Spiralia</taxon>
        <taxon>Lophotrochozoa</taxon>
        <taxon>Platyhelminthes</taxon>
        <taxon>Trematoda</taxon>
        <taxon>Digenea</taxon>
        <taxon>Plagiorchiida</taxon>
        <taxon>Troglotremata</taxon>
        <taxon>Troglotrematidae</taxon>
        <taxon>Paragonimus</taxon>
    </lineage>
</organism>
<feature type="signal peptide" evidence="1">
    <location>
        <begin position="1"/>
        <end position="19"/>
    </location>
</feature>
<reference evidence="2" key="1">
    <citation type="submission" date="2019-07" db="EMBL/GenBank/DDBJ databases">
        <title>Annotation for the trematode Paragonimus miyazaki's.</title>
        <authorList>
            <person name="Choi Y.-J."/>
        </authorList>
    </citation>
    <scope>NUCLEOTIDE SEQUENCE</scope>
    <source>
        <strain evidence="2">Japan</strain>
    </source>
</reference>
<keyword evidence="3" id="KW-1185">Reference proteome</keyword>
<evidence type="ECO:0000256" key="1">
    <source>
        <dbReference type="SAM" id="SignalP"/>
    </source>
</evidence>
<gene>
    <name evidence="2" type="ORF">EG68_02889</name>
</gene>
<dbReference type="AlphaFoldDB" id="A0A8S9YWK0"/>